<dbReference type="SUPFAM" id="SSF56176">
    <property type="entry name" value="FAD-binding/transporter-associated domain-like"/>
    <property type="match status" value="1"/>
</dbReference>
<dbReference type="PROSITE" id="PS51387">
    <property type="entry name" value="FAD_PCMH"/>
    <property type="match status" value="1"/>
</dbReference>
<dbReference type="Proteomes" id="UP000324611">
    <property type="component" value="Unassembled WGS sequence"/>
</dbReference>
<dbReference type="AlphaFoldDB" id="A0A5B2VL36"/>
<organism evidence="3 4">
    <name type="scientific">Chitinophaga agrisoli</name>
    <dbReference type="NCBI Taxonomy" id="2607653"/>
    <lineage>
        <taxon>Bacteria</taxon>
        <taxon>Pseudomonadati</taxon>
        <taxon>Bacteroidota</taxon>
        <taxon>Chitinophagia</taxon>
        <taxon>Chitinophagales</taxon>
        <taxon>Chitinophagaceae</taxon>
        <taxon>Chitinophaga</taxon>
    </lineage>
</organism>
<dbReference type="Gene3D" id="3.30.43.10">
    <property type="entry name" value="Uridine Diphospho-n-acetylenolpyruvylglucosamine Reductase, domain 2"/>
    <property type="match status" value="1"/>
</dbReference>
<keyword evidence="1" id="KW-0274">FAD</keyword>
<dbReference type="InterPro" id="IPR016166">
    <property type="entry name" value="FAD-bd_PCMH"/>
</dbReference>
<keyword evidence="4" id="KW-1185">Reference proteome</keyword>
<accession>A0A5B2VL36</accession>
<evidence type="ECO:0000313" key="3">
    <source>
        <dbReference type="EMBL" id="KAA2239340.1"/>
    </source>
</evidence>
<sequence>MKIFKTNDTQWENRHETFKQEIRNLYKLANGDGDALSTYHAATKGFQALIQEAIDTNSTLRGLGSGWSWTRIAATDGVILDTKSLNTVFEISVRSVHPNYTGDRSKLFLAQCGTAVWELSAFLRQRGLSLKTSGASNGQTICGVIATGAHGSAFDTGAVQDFVVGLHIVTGANQHVYLERASYPVVSDSFVAQLGAELKRDDDLFNAALVSFGSFGIIHGVMVETEDLFLLEGYMERRPFDATLRKLISTLDFSQANLPCGNERPYHFQMLINPYDIEKGAYVTTMYKRPFSNGYIPPMPNLNGLGPGDDAPCFVGKLTNAVPQLVPLLVNKLLAGSLTLYNKQMGTLSEMFSNTSLHGKLLSAAIGVPIERLNEVIDLLLSMNNGPDGPFSGLFAFRFIKQSKGLLAFTRFPFTCVVELDGAFSDKTQEFYKAVWQQLDAHNIPYAFHWGKVNELTPARMQKMYGADLDKWLQARQQLLEPAAMKVFTNKIMQEWGL</sequence>
<dbReference type="InterPro" id="IPR016169">
    <property type="entry name" value="FAD-bd_PCMH_sub2"/>
</dbReference>
<reference evidence="3 4" key="1">
    <citation type="submission" date="2019-09" db="EMBL/GenBank/DDBJ databases">
        <title>Chitinophaga ginsengihumi sp. nov., isolated from soil of ginseng rhizosphere.</title>
        <authorList>
            <person name="Lee J."/>
        </authorList>
    </citation>
    <scope>NUCLEOTIDE SEQUENCE [LARGE SCALE GENOMIC DNA]</scope>
    <source>
        <strain evidence="3 4">BN140078</strain>
    </source>
</reference>
<gene>
    <name evidence="3" type="ORF">F0L74_24355</name>
</gene>
<keyword evidence="1" id="KW-0285">Flavoprotein</keyword>
<dbReference type="InterPro" id="IPR006094">
    <property type="entry name" value="Oxid_FAD_bind_N"/>
</dbReference>
<dbReference type="InterPro" id="IPR016167">
    <property type="entry name" value="FAD-bd_PCMH_sub1"/>
</dbReference>
<dbReference type="Gene3D" id="3.30.465.10">
    <property type="match status" value="1"/>
</dbReference>
<protein>
    <submittedName>
        <fullName evidence="3">FAD-binding protein</fullName>
    </submittedName>
</protein>
<dbReference type="EMBL" id="VUOC01000004">
    <property type="protein sequence ID" value="KAA2239340.1"/>
    <property type="molecule type" value="Genomic_DNA"/>
</dbReference>
<name>A0A5B2VL36_9BACT</name>
<evidence type="ECO:0000259" key="2">
    <source>
        <dbReference type="PROSITE" id="PS51387"/>
    </source>
</evidence>
<dbReference type="PANTHER" id="PTHR43762">
    <property type="entry name" value="L-GULONOLACTONE OXIDASE"/>
    <property type="match status" value="1"/>
</dbReference>
<dbReference type="RefSeq" id="WP_149840519.1">
    <property type="nucleotide sequence ID" value="NZ_VUOC01000004.1"/>
</dbReference>
<evidence type="ECO:0000313" key="4">
    <source>
        <dbReference type="Proteomes" id="UP000324611"/>
    </source>
</evidence>
<dbReference type="PANTHER" id="PTHR43762:SF1">
    <property type="entry name" value="D-ARABINONO-1,4-LACTONE OXIDASE"/>
    <property type="match status" value="1"/>
</dbReference>
<evidence type="ECO:0000256" key="1">
    <source>
        <dbReference type="ARBA" id="ARBA00022827"/>
    </source>
</evidence>
<dbReference type="GO" id="GO:0016899">
    <property type="term" value="F:oxidoreductase activity, acting on the CH-OH group of donors, oxygen as acceptor"/>
    <property type="evidence" value="ECO:0007669"/>
    <property type="project" value="InterPro"/>
</dbReference>
<dbReference type="GO" id="GO:0071949">
    <property type="term" value="F:FAD binding"/>
    <property type="evidence" value="ECO:0007669"/>
    <property type="project" value="InterPro"/>
</dbReference>
<dbReference type="InterPro" id="IPR036318">
    <property type="entry name" value="FAD-bd_PCMH-like_sf"/>
</dbReference>
<proteinExistence type="predicted"/>
<reference evidence="3 4" key="2">
    <citation type="submission" date="2019-09" db="EMBL/GenBank/DDBJ databases">
        <authorList>
            <person name="Jin C."/>
        </authorList>
    </citation>
    <scope>NUCLEOTIDE SEQUENCE [LARGE SCALE GENOMIC DNA]</scope>
    <source>
        <strain evidence="3 4">BN140078</strain>
    </source>
</reference>
<comment type="caution">
    <text evidence="3">The sequence shown here is derived from an EMBL/GenBank/DDBJ whole genome shotgun (WGS) entry which is preliminary data.</text>
</comment>
<dbReference type="Pfam" id="PF01565">
    <property type="entry name" value="FAD_binding_4"/>
    <property type="match status" value="1"/>
</dbReference>
<dbReference type="InterPro" id="IPR010031">
    <property type="entry name" value="FAD_lactone_oxidase-like"/>
</dbReference>
<feature type="domain" description="FAD-binding PCMH-type" evidence="2">
    <location>
        <begin position="29"/>
        <end position="228"/>
    </location>
</feature>